<organism evidence="7 8">
    <name type="scientific">Neisseria lisongii</name>
    <dbReference type="NCBI Taxonomy" id="2912188"/>
    <lineage>
        <taxon>Bacteria</taxon>
        <taxon>Pseudomonadati</taxon>
        <taxon>Pseudomonadota</taxon>
        <taxon>Betaproteobacteria</taxon>
        <taxon>Neisseriales</taxon>
        <taxon>Neisseriaceae</taxon>
        <taxon>Neisseria</taxon>
    </lineage>
</organism>
<dbReference type="GO" id="GO:0045892">
    <property type="term" value="P:negative regulation of DNA-templated transcription"/>
    <property type="evidence" value="ECO:0007669"/>
    <property type="project" value="TreeGrafter"/>
</dbReference>
<dbReference type="PANTHER" id="PTHR38039:SF1">
    <property type="entry name" value="TOXIN YOEB"/>
    <property type="match status" value="1"/>
</dbReference>
<dbReference type="InterPro" id="IPR035093">
    <property type="entry name" value="RelE/ParE_toxin_dom_sf"/>
</dbReference>
<keyword evidence="5" id="KW-0378">Hydrolase</keyword>
<dbReference type="InterPro" id="IPR009614">
    <property type="entry name" value="YoeB_toxin"/>
</dbReference>
<comment type="similarity">
    <text evidence="1">Belongs to the YoeB family.</text>
</comment>
<accession>A0AAW5ANB3</accession>
<dbReference type="AlphaFoldDB" id="A0AAW5ANB3"/>
<evidence type="ECO:0000256" key="5">
    <source>
        <dbReference type="ARBA" id="ARBA00022801"/>
    </source>
</evidence>
<evidence type="ECO:0000313" key="7">
    <source>
        <dbReference type="EMBL" id="MCF7529398.1"/>
    </source>
</evidence>
<dbReference type="Pfam" id="PF06769">
    <property type="entry name" value="YoeB_toxin"/>
    <property type="match status" value="1"/>
</dbReference>
<evidence type="ECO:0000256" key="1">
    <source>
        <dbReference type="ARBA" id="ARBA00008172"/>
    </source>
</evidence>
<dbReference type="RefSeq" id="WP_237092617.1">
    <property type="nucleotide sequence ID" value="NZ_JAKKDL010000003.1"/>
</dbReference>
<evidence type="ECO:0000256" key="2">
    <source>
        <dbReference type="ARBA" id="ARBA00022649"/>
    </source>
</evidence>
<proteinExistence type="inferred from homology"/>
<gene>
    <name evidence="7" type="ORF">L4H06_04005</name>
</gene>
<dbReference type="GO" id="GO:0006401">
    <property type="term" value="P:RNA catabolic process"/>
    <property type="evidence" value="ECO:0007669"/>
    <property type="project" value="InterPro"/>
</dbReference>
<sequence>MSSKQKQQNKSSAKQRLLCWTEQSWEDLQYWYRQNPEKYEAIAALLTECRQNPFKGRGKPEPLKGNLTGYWSRRIDREHRLVYLPEDGHIYVVSCRYHYE</sequence>
<protein>
    <recommendedName>
        <fullName evidence="6">Putative mRNA interferase YoeB</fullName>
    </recommendedName>
</protein>
<dbReference type="SUPFAM" id="SSF143011">
    <property type="entry name" value="RelE-like"/>
    <property type="match status" value="1"/>
</dbReference>
<dbReference type="EMBL" id="JAKKDL010000003">
    <property type="protein sequence ID" value="MCF7529398.1"/>
    <property type="molecule type" value="Genomic_DNA"/>
</dbReference>
<dbReference type="Gene3D" id="3.30.2310.20">
    <property type="entry name" value="RelE-like"/>
    <property type="match status" value="1"/>
</dbReference>
<dbReference type="GO" id="GO:0004519">
    <property type="term" value="F:endonuclease activity"/>
    <property type="evidence" value="ECO:0007669"/>
    <property type="project" value="UniProtKB-KW"/>
</dbReference>
<evidence type="ECO:0000313" key="8">
    <source>
        <dbReference type="Proteomes" id="UP001201397"/>
    </source>
</evidence>
<evidence type="ECO:0000256" key="3">
    <source>
        <dbReference type="ARBA" id="ARBA00022722"/>
    </source>
</evidence>
<dbReference type="NCBIfam" id="TIGR02116">
    <property type="entry name" value="toxin_Txe_YoeB"/>
    <property type="match status" value="1"/>
</dbReference>
<dbReference type="Proteomes" id="UP001201397">
    <property type="component" value="Unassembled WGS sequence"/>
</dbReference>
<reference evidence="7" key="1">
    <citation type="submission" date="2022-01" db="EMBL/GenBank/DDBJ databases">
        <title>Neisseria sp. ZJ104.</title>
        <authorList>
            <person name="Yang C."/>
        </authorList>
    </citation>
    <scope>NUCLEOTIDE SEQUENCE</scope>
    <source>
        <strain evidence="7">ZJ104</strain>
    </source>
</reference>
<evidence type="ECO:0000256" key="6">
    <source>
        <dbReference type="ARBA" id="ARBA00030388"/>
    </source>
</evidence>
<keyword evidence="2" id="KW-1277">Toxin-antitoxin system</keyword>
<dbReference type="GO" id="GO:0016787">
    <property type="term" value="F:hydrolase activity"/>
    <property type="evidence" value="ECO:0007669"/>
    <property type="project" value="UniProtKB-KW"/>
</dbReference>
<dbReference type="PANTHER" id="PTHR38039">
    <property type="entry name" value="TOXIN YOEB"/>
    <property type="match status" value="1"/>
</dbReference>
<keyword evidence="3" id="KW-0540">Nuclease</keyword>
<evidence type="ECO:0000256" key="4">
    <source>
        <dbReference type="ARBA" id="ARBA00022759"/>
    </source>
</evidence>
<name>A0AAW5ANB3_9NEIS</name>
<comment type="caution">
    <text evidence="7">The sequence shown here is derived from an EMBL/GenBank/DDBJ whole genome shotgun (WGS) entry which is preliminary data.</text>
</comment>
<keyword evidence="4" id="KW-0255">Endonuclease</keyword>